<gene>
    <name evidence="1" type="ORF">EV420DRAFT_1073001</name>
</gene>
<reference evidence="1" key="1">
    <citation type="submission" date="2023-06" db="EMBL/GenBank/DDBJ databases">
        <authorList>
            <consortium name="Lawrence Berkeley National Laboratory"/>
            <person name="Ahrendt S."/>
            <person name="Sahu N."/>
            <person name="Indic B."/>
            <person name="Wong-Bajracharya J."/>
            <person name="Merenyi Z."/>
            <person name="Ke H.-M."/>
            <person name="Monk M."/>
            <person name="Kocsube S."/>
            <person name="Drula E."/>
            <person name="Lipzen A."/>
            <person name="Balint B."/>
            <person name="Henrissat B."/>
            <person name="Andreopoulos B."/>
            <person name="Martin F.M."/>
            <person name="Harder C.B."/>
            <person name="Rigling D."/>
            <person name="Ford K.L."/>
            <person name="Foster G.D."/>
            <person name="Pangilinan J."/>
            <person name="Papanicolaou A."/>
            <person name="Barry K."/>
            <person name="LaButti K."/>
            <person name="Viragh M."/>
            <person name="Koriabine M."/>
            <person name="Yan M."/>
            <person name="Riley R."/>
            <person name="Champramary S."/>
            <person name="Plett K.L."/>
            <person name="Tsai I.J."/>
            <person name="Slot J."/>
            <person name="Sipos G."/>
            <person name="Plett J."/>
            <person name="Nagy L.G."/>
            <person name="Grigoriev I.V."/>
        </authorList>
    </citation>
    <scope>NUCLEOTIDE SEQUENCE</scope>
    <source>
        <strain evidence="1">CCBAS 213</strain>
    </source>
</reference>
<evidence type="ECO:0000313" key="1">
    <source>
        <dbReference type="EMBL" id="KAK0442675.1"/>
    </source>
</evidence>
<dbReference type="EMBL" id="JAUEPS010000063">
    <property type="protein sequence ID" value="KAK0442675.1"/>
    <property type="molecule type" value="Genomic_DNA"/>
</dbReference>
<sequence length="106" mass="11587">MLDLEFLTPHCLVSTNSFADMGMWNMSAGELSKAFPDELQKGLAVGVPDMEAYGKALGVFHKNHGCLVDPWPEELVYLMNQSTRPSADISVAVRYCPGHCRGANIS</sequence>
<keyword evidence="2" id="KW-1185">Reference proteome</keyword>
<evidence type="ECO:0000313" key="2">
    <source>
        <dbReference type="Proteomes" id="UP001175211"/>
    </source>
</evidence>
<dbReference type="Proteomes" id="UP001175211">
    <property type="component" value="Unassembled WGS sequence"/>
</dbReference>
<protein>
    <submittedName>
        <fullName evidence="1">Uncharacterized protein</fullName>
    </submittedName>
</protein>
<comment type="caution">
    <text evidence="1">The sequence shown here is derived from an EMBL/GenBank/DDBJ whole genome shotgun (WGS) entry which is preliminary data.</text>
</comment>
<name>A0AA39JH41_ARMTA</name>
<dbReference type="GeneID" id="85349199"/>
<dbReference type="RefSeq" id="XP_060324362.1">
    <property type="nucleotide sequence ID" value="XM_060465651.1"/>
</dbReference>
<dbReference type="AlphaFoldDB" id="A0AA39JH41"/>
<proteinExistence type="predicted"/>
<organism evidence="1 2">
    <name type="scientific">Armillaria tabescens</name>
    <name type="common">Ringless honey mushroom</name>
    <name type="synonym">Agaricus tabescens</name>
    <dbReference type="NCBI Taxonomy" id="1929756"/>
    <lineage>
        <taxon>Eukaryota</taxon>
        <taxon>Fungi</taxon>
        <taxon>Dikarya</taxon>
        <taxon>Basidiomycota</taxon>
        <taxon>Agaricomycotina</taxon>
        <taxon>Agaricomycetes</taxon>
        <taxon>Agaricomycetidae</taxon>
        <taxon>Agaricales</taxon>
        <taxon>Marasmiineae</taxon>
        <taxon>Physalacriaceae</taxon>
        <taxon>Desarmillaria</taxon>
    </lineage>
</organism>
<accession>A0AA39JH41</accession>